<organism evidence="2 3">
    <name type="scientific">Eisenbergiella massiliensis</name>
    <dbReference type="NCBI Taxonomy" id="1720294"/>
    <lineage>
        <taxon>Bacteria</taxon>
        <taxon>Bacillati</taxon>
        <taxon>Bacillota</taxon>
        <taxon>Clostridia</taxon>
        <taxon>Lachnospirales</taxon>
        <taxon>Lachnospiraceae</taxon>
        <taxon>Eisenbergiella</taxon>
    </lineage>
</organism>
<dbReference type="EMBL" id="QVLU01000030">
    <property type="protein sequence ID" value="RGE66239.1"/>
    <property type="molecule type" value="Genomic_DNA"/>
</dbReference>
<dbReference type="Pfam" id="PF00583">
    <property type="entry name" value="Acetyltransf_1"/>
    <property type="match status" value="1"/>
</dbReference>
<dbReference type="AlphaFoldDB" id="A0A3E3IGM8"/>
<dbReference type="InterPro" id="IPR016181">
    <property type="entry name" value="Acyl_CoA_acyltransferase"/>
</dbReference>
<keyword evidence="2" id="KW-0808">Transferase</keyword>
<comment type="caution">
    <text evidence="2">The sequence shown here is derived from an EMBL/GenBank/DDBJ whole genome shotgun (WGS) entry which is preliminary data.</text>
</comment>
<dbReference type="GO" id="GO:0016747">
    <property type="term" value="F:acyltransferase activity, transferring groups other than amino-acyl groups"/>
    <property type="evidence" value="ECO:0007669"/>
    <property type="project" value="InterPro"/>
</dbReference>
<dbReference type="CDD" id="cd04301">
    <property type="entry name" value="NAT_SF"/>
    <property type="match status" value="1"/>
</dbReference>
<dbReference type="OrthoDB" id="2243440at2"/>
<accession>A0A3E3IGM8</accession>
<dbReference type="PROSITE" id="PS51186">
    <property type="entry name" value="GNAT"/>
    <property type="match status" value="1"/>
</dbReference>
<sequence length="221" mass="25451">MEEKTVLRDYERKDALFLQDIIRKTWQYDRFCSPGTAKRLSRLYLAGCMANQTFMKVAEVGGRPAGVIMGKDCGAWKPSVTGLLRQTAAALALLSGKEGREVARAFSGINQVDKELLKESKKEYPGELSFFALDERYRGLGIGKKLFQVLLDYMEQQKIPRFYLYTDNSCNYGFYEHQGMRRCGQKSYKVPLAVDNEMQFFLYEYDARADVSWDREETVCV</sequence>
<dbReference type="Proteomes" id="UP000261166">
    <property type="component" value="Unassembled WGS sequence"/>
</dbReference>
<dbReference type="RefSeq" id="WP_025488659.1">
    <property type="nucleotide sequence ID" value="NZ_CALBAU010000393.1"/>
</dbReference>
<evidence type="ECO:0000259" key="1">
    <source>
        <dbReference type="PROSITE" id="PS51186"/>
    </source>
</evidence>
<evidence type="ECO:0000313" key="2">
    <source>
        <dbReference type="EMBL" id="RGE66239.1"/>
    </source>
</evidence>
<evidence type="ECO:0000313" key="3">
    <source>
        <dbReference type="Proteomes" id="UP000261166"/>
    </source>
</evidence>
<gene>
    <name evidence="2" type="ORF">DWY69_24515</name>
</gene>
<dbReference type="SUPFAM" id="SSF55729">
    <property type="entry name" value="Acyl-CoA N-acyltransferases (Nat)"/>
    <property type="match status" value="1"/>
</dbReference>
<protein>
    <submittedName>
        <fullName evidence="2">GNAT family N-acetyltransferase</fullName>
    </submittedName>
</protein>
<dbReference type="Gene3D" id="3.40.630.30">
    <property type="match status" value="1"/>
</dbReference>
<proteinExistence type="predicted"/>
<name>A0A3E3IGM8_9FIRM</name>
<feature type="domain" description="N-acetyltransferase" evidence="1">
    <location>
        <begin position="5"/>
        <end position="203"/>
    </location>
</feature>
<reference evidence="2 3" key="1">
    <citation type="submission" date="2018-08" db="EMBL/GenBank/DDBJ databases">
        <title>A genome reference for cultivated species of the human gut microbiota.</title>
        <authorList>
            <person name="Zou Y."/>
            <person name="Xue W."/>
            <person name="Luo G."/>
        </authorList>
    </citation>
    <scope>NUCLEOTIDE SEQUENCE [LARGE SCALE GENOMIC DNA]</scope>
    <source>
        <strain evidence="2 3">AF26-4BH</strain>
    </source>
</reference>
<dbReference type="InterPro" id="IPR000182">
    <property type="entry name" value="GNAT_dom"/>
</dbReference>